<reference evidence="1 2" key="1">
    <citation type="submission" date="2015-10" db="EMBL/GenBank/DDBJ databases">
        <title>Genome analyses suggest a sexual origin of heterokaryosis in a supposedly ancient asexual fungus.</title>
        <authorList>
            <person name="Ropars J."/>
            <person name="Sedzielewska K."/>
            <person name="Noel J."/>
            <person name="Charron P."/>
            <person name="Farinelli L."/>
            <person name="Marton T."/>
            <person name="Kruger M."/>
            <person name="Pelin A."/>
            <person name="Brachmann A."/>
            <person name="Corradi N."/>
        </authorList>
    </citation>
    <scope>NUCLEOTIDE SEQUENCE [LARGE SCALE GENOMIC DNA]</scope>
    <source>
        <strain evidence="1 2">A4</strain>
    </source>
</reference>
<proteinExistence type="predicted"/>
<dbReference type="OrthoDB" id="2350054at2759"/>
<name>A0A2I1HTV0_9GLOM</name>
<gene>
    <name evidence="1" type="ORF">RhiirA4_488573</name>
</gene>
<keyword evidence="2" id="KW-1185">Reference proteome</keyword>
<evidence type="ECO:0000313" key="2">
    <source>
        <dbReference type="Proteomes" id="UP000234323"/>
    </source>
</evidence>
<organism evidence="1 2">
    <name type="scientific">Rhizophagus irregularis</name>
    <dbReference type="NCBI Taxonomy" id="588596"/>
    <lineage>
        <taxon>Eukaryota</taxon>
        <taxon>Fungi</taxon>
        <taxon>Fungi incertae sedis</taxon>
        <taxon>Mucoromycota</taxon>
        <taxon>Glomeromycotina</taxon>
        <taxon>Glomeromycetes</taxon>
        <taxon>Glomerales</taxon>
        <taxon>Glomeraceae</taxon>
        <taxon>Rhizophagus</taxon>
    </lineage>
</organism>
<evidence type="ECO:0000313" key="1">
    <source>
        <dbReference type="EMBL" id="PKY62310.1"/>
    </source>
</evidence>
<dbReference type="Proteomes" id="UP000234323">
    <property type="component" value="Unassembled WGS sequence"/>
</dbReference>
<dbReference type="AlphaFoldDB" id="A0A2I1HTV0"/>
<protein>
    <submittedName>
        <fullName evidence="1">Uncharacterized protein</fullName>
    </submittedName>
</protein>
<dbReference type="VEuPathDB" id="FungiDB:FUN_006526"/>
<dbReference type="EMBL" id="LLXI01006858">
    <property type="protein sequence ID" value="PKY62310.1"/>
    <property type="molecule type" value="Genomic_DNA"/>
</dbReference>
<comment type="caution">
    <text evidence="1">The sequence shown here is derived from an EMBL/GenBank/DDBJ whole genome shotgun (WGS) entry which is preliminary data.</text>
</comment>
<accession>A0A2I1HTV0</accession>
<sequence>MIEEYINIHVRSKFKKNDLIKYELVSYLNDDLFAELGRAYEEDLNIVEHLTSRKVKYYKSISYTIVDNDDQIDVKLKAGDVIDILEDLSTNSIFQNTGITTRISYARIRAIFLHTKGNLQVPFLFLDWFISQDSIDQKLRCPLYKLQKSEDYTWRRIYAIKCIDHQPNVHFVHCCKTGCIVNGEHSQNNMNYMHNIFYYTAV</sequence>